<evidence type="ECO:0000256" key="5">
    <source>
        <dbReference type="SAM" id="MobiDB-lite"/>
    </source>
</evidence>
<evidence type="ECO:0000313" key="9">
    <source>
        <dbReference type="Proteomes" id="UP000679284"/>
    </source>
</evidence>
<dbReference type="EMBL" id="CP047289">
    <property type="protein sequence ID" value="QUS36632.1"/>
    <property type="molecule type" value="Genomic_DNA"/>
</dbReference>
<name>A0A8J8MTV4_9RHOB</name>
<dbReference type="PROSITE" id="PS51123">
    <property type="entry name" value="OMPA_2"/>
    <property type="match status" value="1"/>
</dbReference>
<gene>
    <name evidence="8" type="ORF">GR316_10375</name>
</gene>
<dbReference type="GO" id="GO:0009279">
    <property type="term" value="C:cell outer membrane"/>
    <property type="evidence" value="ECO:0007669"/>
    <property type="project" value="UniProtKB-SubCell"/>
</dbReference>
<dbReference type="Proteomes" id="UP000679284">
    <property type="component" value="Chromosome"/>
</dbReference>
<evidence type="ECO:0000256" key="1">
    <source>
        <dbReference type="ARBA" id="ARBA00004442"/>
    </source>
</evidence>
<dbReference type="CDD" id="cd07185">
    <property type="entry name" value="OmpA_C-like"/>
    <property type="match status" value="1"/>
</dbReference>
<organism evidence="8 9">
    <name type="scientific">Falsirhodobacter algicola</name>
    <dbReference type="NCBI Taxonomy" id="2692330"/>
    <lineage>
        <taxon>Bacteria</taxon>
        <taxon>Pseudomonadati</taxon>
        <taxon>Pseudomonadota</taxon>
        <taxon>Alphaproteobacteria</taxon>
        <taxon>Rhodobacterales</taxon>
        <taxon>Paracoccaceae</taxon>
        <taxon>Falsirhodobacter</taxon>
    </lineage>
</organism>
<dbReference type="PRINTS" id="PR01023">
    <property type="entry name" value="NAFLGMOTY"/>
</dbReference>
<keyword evidence="9" id="KW-1185">Reference proteome</keyword>
<dbReference type="PANTHER" id="PTHR30329:SF21">
    <property type="entry name" value="LIPOPROTEIN YIAD-RELATED"/>
    <property type="match status" value="1"/>
</dbReference>
<evidence type="ECO:0000256" key="2">
    <source>
        <dbReference type="ARBA" id="ARBA00023136"/>
    </source>
</evidence>
<sequence>MRLSRKIVLPVTFVGAAALAAGAATLATGAIETRSEAAVESRLTAEGITFAHAEADGLSVHLTGTAPDEATRFRALNVAGGAVDASRLRDDMTVLPARAVDAPEFGVRMLRNDADISLIGLVPTKADEAPLTDAAADLGGHLSDMLERADYPVPEHWDAAMEFALEALRLLPQSKISVAADRVEVMAIATSAEQKAALDAKLAGLAPDDVAVDVQISAPRPVLAPFALRAVKDADGTRMEVCSAEEEADRARILTAATAAGIDGTDCRLGLGAPSPRWTEAAEAALSALSGLEAGSVAISDTDASITGAKGADADAFAAAADRLRAALPDAFSLTATPPAPADLPQDTPVEFTAARGTDGQAHIAGRVGDEMAKSAVTTFAEAQFGAAQLDGEPLIDDAVPDGWTLRILAGLDALGQMNSGQMTLRPDLLHIEGVTGSKYLQDDLVRQLSAKLDGGFEVIATYDEDLDPTAALPAPQECVARIDALMQRQKISFAPGSADMEPGARATVDGIAEVLLDCSNLSFEIGGYTDSQGSEGGNQALSQARAEAVMIALQGRRVPVDRMTAVGYGEENPIADNGTEEGREANRRIEFRLTAVAPDPNAPPALQAVNLVEQIQQVIQPDEEMLSYPADQVDGSGDDEGEGEGDDDGAELDEEPSFAPTEQTRRPEPRPDDLN</sequence>
<evidence type="ECO:0000256" key="3">
    <source>
        <dbReference type="ARBA" id="ARBA00023237"/>
    </source>
</evidence>
<keyword evidence="3" id="KW-0998">Cell outer membrane</keyword>
<feature type="region of interest" description="Disordered" evidence="5">
    <location>
        <begin position="625"/>
        <end position="676"/>
    </location>
</feature>
<accession>A0A8J8MTV4</accession>
<dbReference type="SUPFAM" id="SSF103088">
    <property type="entry name" value="OmpA-like"/>
    <property type="match status" value="1"/>
</dbReference>
<dbReference type="PANTHER" id="PTHR30329">
    <property type="entry name" value="STATOR ELEMENT OF FLAGELLAR MOTOR COMPLEX"/>
    <property type="match status" value="1"/>
</dbReference>
<protein>
    <submittedName>
        <fullName evidence="8">OmpA family protein</fullName>
    </submittedName>
</protein>
<reference evidence="8" key="1">
    <citation type="submission" date="2020-01" db="EMBL/GenBank/DDBJ databases">
        <authorList>
            <person name="Yang Y."/>
            <person name="Kwon Y.M."/>
        </authorList>
    </citation>
    <scope>NUCLEOTIDE SEQUENCE</scope>
    <source>
        <strain evidence="8">PG104</strain>
    </source>
</reference>
<dbReference type="Gene3D" id="3.30.1330.60">
    <property type="entry name" value="OmpA-like domain"/>
    <property type="match status" value="1"/>
</dbReference>
<evidence type="ECO:0000313" key="8">
    <source>
        <dbReference type="EMBL" id="QUS36632.1"/>
    </source>
</evidence>
<feature type="domain" description="OmpA-like" evidence="7">
    <location>
        <begin position="481"/>
        <end position="598"/>
    </location>
</feature>
<evidence type="ECO:0000256" key="6">
    <source>
        <dbReference type="SAM" id="SignalP"/>
    </source>
</evidence>
<dbReference type="InterPro" id="IPR006664">
    <property type="entry name" value="OMP_bac"/>
</dbReference>
<dbReference type="InterPro" id="IPR050330">
    <property type="entry name" value="Bact_OuterMem_StrucFunc"/>
</dbReference>
<comment type="subcellular location">
    <subcellularLocation>
        <location evidence="1">Cell outer membrane</location>
    </subcellularLocation>
</comment>
<dbReference type="PRINTS" id="PR01021">
    <property type="entry name" value="OMPADOMAIN"/>
</dbReference>
<dbReference type="InterPro" id="IPR036737">
    <property type="entry name" value="OmpA-like_sf"/>
</dbReference>
<feature type="signal peptide" evidence="6">
    <location>
        <begin position="1"/>
        <end position="23"/>
    </location>
</feature>
<feature type="compositionally biased region" description="Basic and acidic residues" evidence="5">
    <location>
        <begin position="664"/>
        <end position="676"/>
    </location>
</feature>
<dbReference type="Gene3D" id="3.40.1520.20">
    <property type="match status" value="3"/>
</dbReference>
<evidence type="ECO:0000259" key="7">
    <source>
        <dbReference type="PROSITE" id="PS51123"/>
    </source>
</evidence>
<feature type="chain" id="PRO_5035309463" evidence="6">
    <location>
        <begin position="24"/>
        <end position="676"/>
    </location>
</feature>
<proteinExistence type="predicted"/>
<feature type="compositionally biased region" description="Acidic residues" evidence="5">
    <location>
        <begin position="637"/>
        <end position="657"/>
    </location>
</feature>
<dbReference type="AlphaFoldDB" id="A0A8J8MTV4"/>
<evidence type="ECO:0000256" key="4">
    <source>
        <dbReference type="PROSITE-ProRule" id="PRU00473"/>
    </source>
</evidence>
<keyword evidence="2 4" id="KW-0472">Membrane</keyword>
<dbReference type="Pfam" id="PF00691">
    <property type="entry name" value="OmpA"/>
    <property type="match status" value="1"/>
</dbReference>
<dbReference type="InterPro" id="IPR006665">
    <property type="entry name" value="OmpA-like"/>
</dbReference>
<dbReference type="KEGG" id="fap:GR316_10375"/>
<keyword evidence="6" id="KW-0732">Signal</keyword>
<dbReference type="RefSeq" id="WP_211783850.1">
    <property type="nucleotide sequence ID" value="NZ_CP047289.1"/>
</dbReference>